<proteinExistence type="predicted"/>
<organism evidence="1 2">
    <name type="scientific">Streptococcus thermophilus M17PTZA496</name>
    <dbReference type="NCBI Taxonomy" id="1433289"/>
    <lineage>
        <taxon>Bacteria</taxon>
        <taxon>Bacillati</taxon>
        <taxon>Bacillota</taxon>
        <taxon>Bacilli</taxon>
        <taxon>Lactobacillales</taxon>
        <taxon>Streptococcaceae</taxon>
        <taxon>Streptococcus</taxon>
    </lineage>
</organism>
<gene>
    <name evidence="1" type="ORF">X841_10990</name>
</gene>
<sequence length="31" mass="3592">MHEEEEAFLKEQLSSSLNGEFLTVNSLFKAY</sequence>
<dbReference type="AlphaFoldDB" id="A0A0E2PYU1"/>
<accession>A0A0E2PYU1</accession>
<name>A0A0E2PYU1_STRTR</name>
<evidence type="ECO:0000313" key="2">
    <source>
        <dbReference type="Proteomes" id="UP000024559"/>
    </source>
</evidence>
<protein>
    <submittedName>
        <fullName evidence="1">Uncharacterized protein</fullName>
    </submittedName>
</protein>
<dbReference type="EMBL" id="AZJT01000071">
    <property type="protein sequence ID" value="ETW88048.1"/>
    <property type="molecule type" value="Genomic_DNA"/>
</dbReference>
<evidence type="ECO:0000313" key="1">
    <source>
        <dbReference type="EMBL" id="ETW88048.1"/>
    </source>
</evidence>
<comment type="caution">
    <text evidence="1">The sequence shown here is derived from an EMBL/GenBank/DDBJ whole genome shotgun (WGS) entry which is preliminary data.</text>
</comment>
<dbReference type="HOGENOM" id="CLU_3398861_0_0_9"/>
<dbReference type="Proteomes" id="UP000024559">
    <property type="component" value="Chromosome"/>
</dbReference>
<reference evidence="2" key="1">
    <citation type="submission" date="2013-12" db="EMBL/GenBank/DDBJ databases">
        <title>Genome sequences of Streptococcus thermophilus strains MTH17CL396 and M17PTZA496 isolated from Fontina cheese in Valle d'Aosta region (Italy).</title>
        <authorList>
            <person name="Treu L."/>
            <person name="Giacomini A."/>
            <person name="Corich V."/>
            <person name="Vendramin V."/>
            <person name="Bovo B."/>
        </authorList>
    </citation>
    <scope>NUCLEOTIDE SEQUENCE [LARGE SCALE GENOMIC DNA]</scope>
    <source>
        <strain evidence="2">M17PTZA496</strain>
    </source>
</reference>
<dbReference type="PATRIC" id="fig|1433289.7.peg.2256"/>